<evidence type="ECO:0000256" key="6">
    <source>
        <dbReference type="ARBA" id="ARBA00022989"/>
    </source>
</evidence>
<keyword evidence="3 13" id="KW-0716">Sensory transduction</keyword>
<evidence type="ECO:0000256" key="13">
    <source>
        <dbReference type="RuleBase" id="RU363047"/>
    </source>
</evidence>
<dbReference type="PRINTS" id="PR00237">
    <property type="entry name" value="GPCRRHODOPSN"/>
</dbReference>
<keyword evidence="11 12" id="KW-0807">Transducer</keyword>
<evidence type="ECO:0000256" key="10">
    <source>
        <dbReference type="ARBA" id="ARBA00023180"/>
    </source>
</evidence>
<comment type="subcellular location">
    <subcellularLocation>
        <location evidence="1 13">Cell membrane</location>
        <topology evidence="1 13">Multi-pass membrane protein</topology>
    </subcellularLocation>
</comment>
<dbReference type="PANTHER" id="PTHR26454">
    <property type="entry name" value="OLFACTORY RECEPTOR"/>
    <property type="match status" value="1"/>
</dbReference>
<proteinExistence type="inferred from homology"/>
<evidence type="ECO:0000256" key="2">
    <source>
        <dbReference type="ARBA" id="ARBA00022475"/>
    </source>
</evidence>
<name>A0AA97LC77_EUBMA</name>
<dbReference type="Gene3D" id="1.20.1070.10">
    <property type="entry name" value="Rhodopsin 7-helix transmembrane proteins"/>
    <property type="match status" value="1"/>
</dbReference>
<evidence type="ECO:0000256" key="1">
    <source>
        <dbReference type="ARBA" id="ARBA00004651"/>
    </source>
</evidence>
<organism evidence="15 16">
    <name type="scientific">Eublepharis macularius</name>
    <name type="common">Leopard gecko</name>
    <name type="synonym">Cyrtodactylus macularius</name>
    <dbReference type="NCBI Taxonomy" id="481883"/>
    <lineage>
        <taxon>Eukaryota</taxon>
        <taxon>Metazoa</taxon>
        <taxon>Chordata</taxon>
        <taxon>Craniata</taxon>
        <taxon>Vertebrata</taxon>
        <taxon>Euteleostomi</taxon>
        <taxon>Lepidosauria</taxon>
        <taxon>Squamata</taxon>
        <taxon>Bifurcata</taxon>
        <taxon>Gekkota</taxon>
        <taxon>Eublepharidae</taxon>
        <taxon>Eublepharinae</taxon>
        <taxon>Eublepharis</taxon>
    </lineage>
</organism>
<keyword evidence="9 12" id="KW-0675">Receptor</keyword>
<dbReference type="PRINTS" id="PR00245">
    <property type="entry name" value="OLFACTORYR"/>
</dbReference>
<dbReference type="PANTHER" id="PTHR26454:SF30">
    <property type="entry name" value="OLFACTORY RECEPTOR 6X1"/>
    <property type="match status" value="1"/>
</dbReference>
<feature type="transmembrane region" description="Helical" evidence="13">
    <location>
        <begin position="140"/>
        <end position="162"/>
    </location>
</feature>
<protein>
    <recommendedName>
        <fullName evidence="13">Olfactory receptor</fullName>
    </recommendedName>
</protein>
<dbReference type="Proteomes" id="UP001190640">
    <property type="component" value="Chromosome 12"/>
</dbReference>
<evidence type="ECO:0000256" key="8">
    <source>
        <dbReference type="ARBA" id="ARBA00023136"/>
    </source>
</evidence>
<dbReference type="PROSITE" id="PS50262">
    <property type="entry name" value="G_PROTEIN_RECEP_F1_2"/>
    <property type="match status" value="1"/>
</dbReference>
<keyword evidence="5 13" id="KW-0552">Olfaction</keyword>
<feature type="transmembrane region" description="Helical" evidence="13">
    <location>
        <begin position="61"/>
        <end position="82"/>
    </location>
</feature>
<evidence type="ECO:0000256" key="4">
    <source>
        <dbReference type="ARBA" id="ARBA00022692"/>
    </source>
</evidence>
<dbReference type="SUPFAM" id="SSF81321">
    <property type="entry name" value="Family A G protein-coupled receptor-like"/>
    <property type="match status" value="1"/>
</dbReference>
<dbReference type="Pfam" id="PF13853">
    <property type="entry name" value="7tm_4"/>
    <property type="match status" value="1"/>
</dbReference>
<dbReference type="PROSITE" id="PS00237">
    <property type="entry name" value="G_PROTEIN_RECEP_F1_1"/>
    <property type="match status" value="1"/>
</dbReference>
<dbReference type="CDD" id="cd15912">
    <property type="entry name" value="7tmA_OR6C-like"/>
    <property type="match status" value="1"/>
</dbReference>
<evidence type="ECO:0000256" key="7">
    <source>
        <dbReference type="ARBA" id="ARBA00023040"/>
    </source>
</evidence>
<keyword evidence="7 12" id="KW-0297">G-protein coupled receptor</keyword>
<dbReference type="InterPro" id="IPR047132">
    <property type="entry name" value="Olfact_rcpt_6C-like"/>
</dbReference>
<dbReference type="InterPro" id="IPR017452">
    <property type="entry name" value="GPCR_Rhodpsn_7TM"/>
</dbReference>
<dbReference type="GO" id="GO:0004930">
    <property type="term" value="F:G protein-coupled receptor activity"/>
    <property type="evidence" value="ECO:0007669"/>
    <property type="project" value="UniProtKB-KW"/>
</dbReference>
<evidence type="ECO:0000259" key="14">
    <source>
        <dbReference type="PROSITE" id="PS50262"/>
    </source>
</evidence>
<dbReference type="KEGG" id="emc:129339848"/>
<keyword evidence="4 12" id="KW-0812">Transmembrane</keyword>
<evidence type="ECO:0000256" key="11">
    <source>
        <dbReference type="ARBA" id="ARBA00023224"/>
    </source>
</evidence>
<feature type="transmembrane region" description="Helical" evidence="13">
    <location>
        <begin position="200"/>
        <end position="226"/>
    </location>
</feature>
<evidence type="ECO:0000256" key="3">
    <source>
        <dbReference type="ARBA" id="ARBA00022606"/>
    </source>
</evidence>
<keyword evidence="6 13" id="KW-1133">Transmembrane helix</keyword>
<sequence length="315" mass="35702">MKEINSSTVTEFILLGIPFLHDLHRVFFVVGLFMYITTIMGNGFILVIVAIEPRLQTPMYIFLSNLAFLEICYTTTVVPKLLQTLLERRTTICFLCCMIQGFFHFILGTTELFILTAMAFDRYLAICKPLQYPMIMTTHVCIQMSLATWYSSFIIMFFQSLIVWRLPFCGSNIVDHFYCDIGPVLSLACADTHLIESLGLLSSVVIVIMTLILTVVSYIFIITTILRIPSSAGRKKAFSTCTSHLIVVSILYGAIIFMYVRPNVHSSSRLTRVVAILNTVLTPMLNPFIYTIRNSEVKEAVRSVIHKKGLLKEGF</sequence>
<dbReference type="InterPro" id="IPR000725">
    <property type="entry name" value="Olfact_rcpt"/>
</dbReference>
<dbReference type="InterPro" id="IPR000276">
    <property type="entry name" value="GPCR_Rhodpsn"/>
</dbReference>
<feature type="transmembrane region" description="Helical" evidence="13">
    <location>
        <begin position="26"/>
        <end position="49"/>
    </location>
</feature>
<feature type="transmembrane region" description="Helical" evidence="13">
    <location>
        <begin position="102"/>
        <end position="120"/>
    </location>
</feature>
<dbReference type="GO" id="GO:0004984">
    <property type="term" value="F:olfactory receptor activity"/>
    <property type="evidence" value="ECO:0007669"/>
    <property type="project" value="InterPro"/>
</dbReference>
<feature type="transmembrane region" description="Helical" evidence="13">
    <location>
        <begin position="272"/>
        <end position="292"/>
    </location>
</feature>
<comment type="similarity">
    <text evidence="12">Belongs to the G-protein coupled receptor 1 family.</text>
</comment>
<gene>
    <name evidence="16" type="primary">LOC129339848</name>
</gene>
<feature type="transmembrane region" description="Helical" evidence="13">
    <location>
        <begin position="238"/>
        <end position="260"/>
    </location>
</feature>
<evidence type="ECO:0000256" key="5">
    <source>
        <dbReference type="ARBA" id="ARBA00022725"/>
    </source>
</evidence>
<keyword evidence="8 13" id="KW-0472">Membrane</keyword>
<feature type="domain" description="G-protein coupled receptors family 1 profile" evidence="14">
    <location>
        <begin position="41"/>
        <end position="290"/>
    </location>
</feature>
<keyword evidence="15" id="KW-1185">Reference proteome</keyword>
<keyword evidence="10" id="KW-0325">Glycoprotein</keyword>
<evidence type="ECO:0000313" key="16">
    <source>
        <dbReference type="RefSeq" id="XP_054850398.1"/>
    </source>
</evidence>
<reference evidence="16" key="1">
    <citation type="submission" date="2025-08" db="UniProtKB">
        <authorList>
            <consortium name="RefSeq"/>
        </authorList>
    </citation>
    <scope>IDENTIFICATION</scope>
    <source>
        <tissue evidence="16">Blood</tissue>
    </source>
</reference>
<accession>A0AA97LC77</accession>
<evidence type="ECO:0000256" key="12">
    <source>
        <dbReference type="RuleBase" id="RU000688"/>
    </source>
</evidence>
<dbReference type="AlphaFoldDB" id="A0AA97LC77"/>
<dbReference type="RefSeq" id="XP_054850398.1">
    <property type="nucleotide sequence ID" value="XM_054994423.1"/>
</dbReference>
<dbReference type="FunFam" id="1.20.1070.10:FF:000010">
    <property type="entry name" value="Olfactory receptor"/>
    <property type="match status" value="1"/>
</dbReference>
<keyword evidence="2 13" id="KW-1003">Cell membrane</keyword>
<dbReference type="GO" id="GO:0005886">
    <property type="term" value="C:plasma membrane"/>
    <property type="evidence" value="ECO:0007669"/>
    <property type="project" value="UniProtKB-SubCell"/>
</dbReference>
<dbReference type="GeneID" id="129339848"/>
<evidence type="ECO:0000313" key="15">
    <source>
        <dbReference type="Proteomes" id="UP001190640"/>
    </source>
</evidence>
<evidence type="ECO:0000256" key="9">
    <source>
        <dbReference type="ARBA" id="ARBA00023170"/>
    </source>
</evidence>